<keyword evidence="6 7" id="KW-0472">Membrane</keyword>
<feature type="transmembrane region" description="Helical" evidence="7">
    <location>
        <begin position="45"/>
        <end position="62"/>
    </location>
</feature>
<dbReference type="GO" id="GO:0005886">
    <property type="term" value="C:plasma membrane"/>
    <property type="evidence" value="ECO:0007669"/>
    <property type="project" value="TreeGrafter"/>
</dbReference>
<dbReference type="InterPro" id="IPR000715">
    <property type="entry name" value="Glycosyl_transferase_4"/>
</dbReference>
<dbReference type="InterPro" id="IPR018480">
    <property type="entry name" value="PNAcMuramoyl-5peptid_Trfase_CS"/>
</dbReference>
<dbReference type="CDD" id="cd06852">
    <property type="entry name" value="GT_MraY"/>
    <property type="match status" value="1"/>
</dbReference>
<comment type="similarity">
    <text evidence="2">Belongs to the glycosyltransferase 4 family. MraY subfamily.</text>
</comment>
<dbReference type="InterPro" id="IPR003524">
    <property type="entry name" value="PNAcMuramoyl-5peptid_Trfase"/>
</dbReference>
<comment type="subcellular location">
    <subcellularLocation>
        <location evidence="1">Membrane</location>
        <topology evidence="1">Multi-pass membrane protein</topology>
    </subcellularLocation>
</comment>
<evidence type="ECO:0000313" key="9">
    <source>
        <dbReference type="Proteomes" id="UP000001876"/>
    </source>
</evidence>
<evidence type="ECO:0000313" key="8">
    <source>
        <dbReference type="EMBL" id="EEH57621.1"/>
    </source>
</evidence>
<feature type="transmembrane region" description="Helical" evidence="7">
    <location>
        <begin position="21"/>
        <end position="39"/>
    </location>
</feature>
<feature type="transmembrane region" description="Helical" evidence="7">
    <location>
        <begin position="205"/>
        <end position="223"/>
    </location>
</feature>
<keyword evidence="3" id="KW-0808">Transferase</keyword>
<proteinExistence type="inferred from homology"/>
<protein>
    <submittedName>
        <fullName evidence="8">Predicted protein</fullName>
    </submittedName>
</protein>
<dbReference type="GO" id="GO:0071555">
    <property type="term" value="P:cell wall organization"/>
    <property type="evidence" value="ECO:0007669"/>
    <property type="project" value="TreeGrafter"/>
</dbReference>
<feature type="transmembrane region" description="Helical" evidence="7">
    <location>
        <begin position="229"/>
        <end position="250"/>
    </location>
</feature>
<evidence type="ECO:0000256" key="1">
    <source>
        <dbReference type="ARBA" id="ARBA00004141"/>
    </source>
</evidence>
<keyword evidence="4 7" id="KW-0812">Transmembrane</keyword>
<keyword evidence="5 7" id="KW-1133">Transmembrane helix</keyword>
<dbReference type="KEGG" id="mpp:MICPUCDRAFT_4568"/>
<gene>
    <name evidence="8" type="ORF">MICPUCDRAFT_4568</name>
</gene>
<evidence type="ECO:0000256" key="3">
    <source>
        <dbReference type="ARBA" id="ARBA00022679"/>
    </source>
</evidence>
<evidence type="ECO:0000256" key="7">
    <source>
        <dbReference type="SAM" id="Phobius"/>
    </source>
</evidence>
<feature type="non-terminal residue" evidence="8">
    <location>
        <position position="297"/>
    </location>
</feature>
<organism evidence="9">
    <name type="scientific">Micromonas pusilla (strain CCMP1545)</name>
    <name type="common">Picoplanktonic green alga</name>
    <dbReference type="NCBI Taxonomy" id="564608"/>
    <lineage>
        <taxon>Eukaryota</taxon>
        <taxon>Viridiplantae</taxon>
        <taxon>Chlorophyta</taxon>
        <taxon>Mamiellophyceae</taxon>
        <taxon>Mamiellales</taxon>
        <taxon>Mamiellaceae</taxon>
        <taxon>Micromonas</taxon>
    </lineage>
</organism>
<dbReference type="RefSeq" id="XP_003057670.1">
    <property type="nucleotide sequence ID" value="XM_003057624.1"/>
</dbReference>
<dbReference type="STRING" id="564608.C1MPZ2"/>
<dbReference type="PROSITE" id="PS01348">
    <property type="entry name" value="MRAY_2"/>
    <property type="match status" value="1"/>
</dbReference>
<dbReference type="OMA" id="DTPTMGG"/>
<evidence type="ECO:0000256" key="6">
    <source>
        <dbReference type="ARBA" id="ARBA00023136"/>
    </source>
</evidence>
<dbReference type="GeneID" id="9683126"/>
<accession>C1MPZ2</accession>
<dbReference type="GO" id="GO:0008963">
    <property type="term" value="F:phospho-N-acetylmuramoyl-pentapeptide-transferase activity"/>
    <property type="evidence" value="ECO:0007669"/>
    <property type="project" value="InterPro"/>
</dbReference>
<evidence type="ECO:0000256" key="2">
    <source>
        <dbReference type="ARBA" id="ARBA00005583"/>
    </source>
</evidence>
<dbReference type="Proteomes" id="UP000001876">
    <property type="component" value="Unassembled WGS sequence"/>
</dbReference>
<evidence type="ECO:0000256" key="4">
    <source>
        <dbReference type="ARBA" id="ARBA00022692"/>
    </source>
</evidence>
<name>C1MPZ2_MICPC</name>
<feature type="transmembrane region" description="Helical" evidence="7">
    <location>
        <begin position="115"/>
        <end position="137"/>
    </location>
</feature>
<dbReference type="OrthoDB" id="2020675at2759"/>
<dbReference type="GO" id="GO:0044038">
    <property type="term" value="P:cell wall macromolecule biosynthetic process"/>
    <property type="evidence" value="ECO:0007669"/>
    <property type="project" value="TreeGrafter"/>
</dbReference>
<feature type="transmembrane region" description="Helical" evidence="7">
    <location>
        <begin position="83"/>
        <end position="103"/>
    </location>
</feature>
<feature type="non-terminal residue" evidence="8">
    <location>
        <position position="1"/>
    </location>
</feature>
<dbReference type="PANTHER" id="PTHR22926:SF5">
    <property type="entry name" value="PHOSPHO-N-ACETYLMURAMOYL-PENTAPEPTIDE-TRANSFERASE HOMOLOG"/>
    <property type="match status" value="1"/>
</dbReference>
<dbReference type="Pfam" id="PF00953">
    <property type="entry name" value="Glycos_transf_4"/>
    <property type="match status" value="1"/>
</dbReference>
<keyword evidence="9" id="KW-1185">Reference proteome</keyword>
<evidence type="ECO:0000256" key="5">
    <source>
        <dbReference type="ARBA" id="ARBA00022989"/>
    </source>
</evidence>
<dbReference type="eggNOG" id="ENOG502QPYQ">
    <property type="taxonomic scope" value="Eukaryota"/>
</dbReference>
<dbReference type="PANTHER" id="PTHR22926">
    <property type="entry name" value="PHOSPHO-N-ACETYLMURAMOYL-PENTAPEPTIDE-TRANSFERASE"/>
    <property type="match status" value="1"/>
</dbReference>
<sequence length="297" mass="29730">QPVREEGPRGHLTGAKSTTPTLGGLAFVPAGCVTAMAFTTFADPVVVATCLTTLGFLSIGAFDDVQKLLSKNNARGLSPYAKLGLQSAVATSFVAWLSSGVAAPPPSTAVALGPWMGAWSVVDLGSLFWALSAFAMVSESNAVNITDGLDGLAAATAAIALVGTGIALVASGQSELAAFSISLGGAAAGFLVVNRHPADMFMGDAGSLALGGALGAVAAAAGGAATLPLVVTTAVFIAETVSVIAQVSWFKWTKKKTGQGERLLRMAPLHHHLELGGWGELKVVATLTACAGACAVL</sequence>
<feature type="transmembrane region" description="Helical" evidence="7">
    <location>
        <begin position="176"/>
        <end position="193"/>
    </location>
</feature>
<dbReference type="EMBL" id="GG663738">
    <property type="protein sequence ID" value="EEH57621.1"/>
    <property type="molecule type" value="Genomic_DNA"/>
</dbReference>
<feature type="transmembrane region" description="Helical" evidence="7">
    <location>
        <begin position="149"/>
        <end position="170"/>
    </location>
</feature>
<dbReference type="NCBIfam" id="TIGR00445">
    <property type="entry name" value="mraY"/>
    <property type="match status" value="1"/>
</dbReference>
<reference evidence="8 9" key="1">
    <citation type="journal article" date="2009" name="Science">
        <title>Green evolution and dynamic adaptations revealed by genomes of the marine picoeukaryotes Micromonas.</title>
        <authorList>
            <person name="Worden A.Z."/>
            <person name="Lee J.H."/>
            <person name="Mock T."/>
            <person name="Rouze P."/>
            <person name="Simmons M.P."/>
            <person name="Aerts A.L."/>
            <person name="Allen A.E."/>
            <person name="Cuvelier M.L."/>
            <person name="Derelle E."/>
            <person name="Everett M.V."/>
            <person name="Foulon E."/>
            <person name="Grimwood J."/>
            <person name="Gundlach H."/>
            <person name="Henrissat B."/>
            <person name="Napoli C."/>
            <person name="McDonald S.M."/>
            <person name="Parker M.S."/>
            <person name="Rombauts S."/>
            <person name="Salamov A."/>
            <person name="Von Dassow P."/>
            <person name="Badger J.H."/>
            <person name="Coutinho P.M."/>
            <person name="Demir E."/>
            <person name="Dubchak I."/>
            <person name="Gentemann C."/>
            <person name="Eikrem W."/>
            <person name="Gready J.E."/>
            <person name="John U."/>
            <person name="Lanier W."/>
            <person name="Lindquist E.A."/>
            <person name="Lucas S."/>
            <person name="Mayer K.F."/>
            <person name="Moreau H."/>
            <person name="Not F."/>
            <person name="Otillar R."/>
            <person name="Panaud O."/>
            <person name="Pangilinan J."/>
            <person name="Paulsen I."/>
            <person name="Piegu B."/>
            <person name="Poliakov A."/>
            <person name="Robbens S."/>
            <person name="Schmutz J."/>
            <person name="Toulza E."/>
            <person name="Wyss T."/>
            <person name="Zelensky A."/>
            <person name="Zhou K."/>
            <person name="Armbrust E.V."/>
            <person name="Bhattacharya D."/>
            <person name="Goodenough U.W."/>
            <person name="Van de Peer Y."/>
            <person name="Grigoriev I.V."/>
        </authorList>
    </citation>
    <scope>NUCLEOTIDE SEQUENCE [LARGE SCALE GENOMIC DNA]</scope>
    <source>
        <strain evidence="8 9">CCMP1545</strain>
    </source>
</reference>
<dbReference type="AlphaFoldDB" id="C1MPZ2"/>